<proteinExistence type="predicted"/>
<sequence length="74" mass="8479">MSFKVDDFSVDLSVLNRAQLLSLRDISADHIKKCKQEVKESEEFYDSVINALKVVEEKATTLYTINGKLEIIEE</sequence>
<accession>A0AAE9PTI0</accession>
<protein>
    <submittedName>
        <fullName evidence="1">Uncharacterized protein</fullName>
    </submittedName>
</protein>
<keyword evidence="2" id="KW-1185">Reference proteome</keyword>
<gene>
    <name evidence="1" type="ORF">A54_24</name>
</gene>
<name>A0AAE9PTI0_9CAUD</name>
<evidence type="ECO:0000313" key="2">
    <source>
        <dbReference type="Proteomes" id="UP001236076"/>
    </source>
</evidence>
<dbReference type="EMBL" id="OP744025">
    <property type="protein sequence ID" value="UZZ64264.1"/>
    <property type="molecule type" value="Genomic_DNA"/>
</dbReference>
<reference evidence="1 2" key="1">
    <citation type="submission" date="2022-10" db="EMBL/GenBank/DDBJ databases">
        <authorList>
            <person name="Cortes-Martin A."/>
            <person name="Buttimer C.T.H."/>
            <person name="Hill C."/>
        </authorList>
    </citation>
    <scope>NUCLEOTIDE SEQUENCE [LARGE SCALE GENOMIC DNA]</scope>
</reference>
<dbReference type="Proteomes" id="UP001236076">
    <property type="component" value="Segment"/>
</dbReference>
<evidence type="ECO:0000313" key="1">
    <source>
        <dbReference type="EMBL" id="UZZ64264.1"/>
    </source>
</evidence>
<organism evidence="1 2">
    <name type="scientific">Escherichia phage A5-4</name>
    <dbReference type="NCBI Taxonomy" id="2996162"/>
    <lineage>
        <taxon>Viruses</taxon>
        <taxon>Duplodnaviria</taxon>
        <taxon>Heunggongvirae</taxon>
        <taxon>Uroviricota</taxon>
        <taxon>Caudoviricetes</taxon>
        <taxon>Vequintavirinae</taxon>
    </lineage>
</organism>